<reference evidence="2 3" key="1">
    <citation type="journal article" date="2019" name="Sci. Rep.">
        <title>Orb-weaving spider Araneus ventricosus genome elucidates the spidroin gene catalogue.</title>
        <authorList>
            <person name="Kono N."/>
            <person name="Nakamura H."/>
            <person name="Ohtoshi R."/>
            <person name="Moran D.A.P."/>
            <person name="Shinohara A."/>
            <person name="Yoshida Y."/>
            <person name="Fujiwara M."/>
            <person name="Mori M."/>
            <person name="Tomita M."/>
            <person name="Arakawa K."/>
        </authorList>
    </citation>
    <scope>NUCLEOTIDE SEQUENCE [LARGE SCALE GENOMIC DNA]</scope>
</reference>
<evidence type="ECO:0000313" key="2">
    <source>
        <dbReference type="EMBL" id="GBL88151.1"/>
    </source>
</evidence>
<organism evidence="2 3">
    <name type="scientific">Araneus ventricosus</name>
    <name type="common">Orbweaver spider</name>
    <name type="synonym">Epeira ventricosa</name>
    <dbReference type="NCBI Taxonomy" id="182803"/>
    <lineage>
        <taxon>Eukaryota</taxon>
        <taxon>Metazoa</taxon>
        <taxon>Ecdysozoa</taxon>
        <taxon>Arthropoda</taxon>
        <taxon>Chelicerata</taxon>
        <taxon>Arachnida</taxon>
        <taxon>Araneae</taxon>
        <taxon>Araneomorphae</taxon>
        <taxon>Entelegynae</taxon>
        <taxon>Araneoidea</taxon>
        <taxon>Araneidae</taxon>
        <taxon>Araneus</taxon>
    </lineage>
</organism>
<protein>
    <submittedName>
        <fullName evidence="2">Uncharacterized protein</fullName>
    </submittedName>
</protein>
<evidence type="ECO:0000256" key="1">
    <source>
        <dbReference type="SAM" id="MobiDB-lite"/>
    </source>
</evidence>
<dbReference type="Proteomes" id="UP000499080">
    <property type="component" value="Unassembled WGS sequence"/>
</dbReference>
<evidence type="ECO:0000313" key="3">
    <source>
        <dbReference type="Proteomes" id="UP000499080"/>
    </source>
</evidence>
<comment type="caution">
    <text evidence="2">The sequence shown here is derived from an EMBL/GenBank/DDBJ whole genome shotgun (WGS) entry which is preliminary data.</text>
</comment>
<dbReference type="AlphaFoldDB" id="A0A4Y2B6Y9"/>
<feature type="compositionally biased region" description="Basic and acidic residues" evidence="1">
    <location>
        <begin position="82"/>
        <end position="94"/>
    </location>
</feature>
<proteinExistence type="predicted"/>
<accession>A0A4Y2B6Y9</accession>
<feature type="region of interest" description="Disordered" evidence="1">
    <location>
        <begin position="79"/>
        <end position="118"/>
    </location>
</feature>
<sequence>MHTLTKFLVHTTNVQCVLPWSPGTHPKGNPVPSRRSIACFHKCPSQQQRCDPAELAALLALEVHKLYPHITPQQKITWPEIWRPEGGHGKRETSSRPARPIQRCGSSLSRKSRRIVLQ</sequence>
<gene>
    <name evidence="2" type="ORF">AVEN_117753_1</name>
</gene>
<keyword evidence="3" id="KW-1185">Reference proteome</keyword>
<dbReference type="EMBL" id="BGPR01000058">
    <property type="protein sequence ID" value="GBL88151.1"/>
    <property type="molecule type" value="Genomic_DNA"/>
</dbReference>
<name>A0A4Y2B6Y9_ARAVE</name>